<evidence type="ECO:0000256" key="2">
    <source>
        <dbReference type="ARBA" id="ARBA00009477"/>
    </source>
</evidence>
<dbReference type="SUPFAM" id="SSF51230">
    <property type="entry name" value="Single hybrid motif"/>
    <property type="match status" value="1"/>
</dbReference>
<keyword evidence="3" id="KW-0812">Transmembrane</keyword>
<evidence type="ECO:0000259" key="7">
    <source>
        <dbReference type="Pfam" id="PF25963"/>
    </source>
</evidence>
<evidence type="ECO:0000313" key="8">
    <source>
        <dbReference type="EMBL" id="MBP1932490.1"/>
    </source>
</evidence>
<comment type="similarity">
    <text evidence="2">Belongs to the membrane fusion protein (MFP) (TC 8.A.1) family.</text>
</comment>
<evidence type="ECO:0000256" key="1">
    <source>
        <dbReference type="ARBA" id="ARBA00004167"/>
    </source>
</evidence>
<gene>
    <name evidence="8" type="ORF">J2Z37_002491</name>
</gene>
<dbReference type="PANTHER" id="PTHR30386">
    <property type="entry name" value="MEMBRANE FUSION SUBUNIT OF EMRAB-TOLC MULTIDRUG EFFLUX PUMP"/>
    <property type="match status" value="1"/>
</dbReference>
<comment type="subcellular location">
    <subcellularLocation>
        <location evidence="1">Membrane</location>
        <topology evidence="1">Single-pass membrane protein</topology>
    </subcellularLocation>
</comment>
<feature type="domain" description="p-hydroxybenzoic acid efflux pump subunit AaeA-like beta-barrel" evidence="7">
    <location>
        <begin position="124"/>
        <end position="214"/>
    </location>
</feature>
<dbReference type="RefSeq" id="WP_209810527.1">
    <property type="nucleotide sequence ID" value="NZ_JAGGKT010000006.1"/>
</dbReference>
<dbReference type="InterPro" id="IPR058634">
    <property type="entry name" value="AaeA-lik-b-barrel"/>
</dbReference>
<dbReference type="Pfam" id="PF25963">
    <property type="entry name" value="Beta-barrel_AAEA"/>
    <property type="match status" value="1"/>
</dbReference>
<proteinExistence type="inferred from homology"/>
<dbReference type="Gene3D" id="2.40.30.170">
    <property type="match status" value="1"/>
</dbReference>
<evidence type="ECO:0000313" key="9">
    <source>
        <dbReference type="Proteomes" id="UP001519343"/>
    </source>
</evidence>
<evidence type="ECO:0000256" key="3">
    <source>
        <dbReference type="ARBA" id="ARBA00022692"/>
    </source>
</evidence>
<evidence type="ECO:0000256" key="4">
    <source>
        <dbReference type="ARBA" id="ARBA00022989"/>
    </source>
</evidence>
<dbReference type="PANTHER" id="PTHR30386:SF26">
    <property type="entry name" value="TRANSPORT PROTEIN COMB"/>
    <property type="match status" value="1"/>
</dbReference>
<keyword evidence="4" id="KW-1133">Transmembrane helix</keyword>
<dbReference type="Pfam" id="PF25917">
    <property type="entry name" value="BSH_RND"/>
    <property type="match status" value="1"/>
</dbReference>
<organism evidence="8 9">
    <name type="scientific">Ammoniphilus resinae</name>
    <dbReference type="NCBI Taxonomy" id="861532"/>
    <lineage>
        <taxon>Bacteria</taxon>
        <taxon>Bacillati</taxon>
        <taxon>Bacillota</taxon>
        <taxon>Bacilli</taxon>
        <taxon>Bacillales</taxon>
        <taxon>Paenibacillaceae</taxon>
        <taxon>Aneurinibacillus group</taxon>
        <taxon>Ammoniphilus</taxon>
    </lineage>
</organism>
<dbReference type="InterPro" id="IPR058625">
    <property type="entry name" value="MdtA-like_BSH"/>
</dbReference>
<dbReference type="InterPro" id="IPR011053">
    <property type="entry name" value="Single_hybrid_motif"/>
</dbReference>
<feature type="domain" description="Multidrug resistance protein MdtA-like barrel-sandwich hybrid" evidence="6">
    <location>
        <begin position="46"/>
        <end position="120"/>
    </location>
</feature>
<dbReference type="Proteomes" id="UP001519343">
    <property type="component" value="Unassembled WGS sequence"/>
</dbReference>
<reference evidence="8 9" key="1">
    <citation type="submission" date="2021-03" db="EMBL/GenBank/DDBJ databases">
        <title>Genomic Encyclopedia of Type Strains, Phase IV (KMG-IV): sequencing the most valuable type-strain genomes for metagenomic binning, comparative biology and taxonomic classification.</title>
        <authorList>
            <person name="Goeker M."/>
        </authorList>
    </citation>
    <scope>NUCLEOTIDE SEQUENCE [LARGE SCALE GENOMIC DNA]</scope>
    <source>
        <strain evidence="8 9">DSM 24738</strain>
    </source>
</reference>
<comment type="caution">
    <text evidence="8">The sequence shown here is derived from an EMBL/GenBank/DDBJ whole genome shotgun (WGS) entry which is preliminary data.</text>
</comment>
<accession>A0ABS4GQD5</accession>
<name>A0ABS4GQD5_9BACL</name>
<evidence type="ECO:0000259" key="6">
    <source>
        <dbReference type="Pfam" id="PF25917"/>
    </source>
</evidence>
<protein>
    <submittedName>
        <fullName evidence="8">Multidrug resistance efflux pump</fullName>
    </submittedName>
</protein>
<sequence>MKRKSVLIVILAIMLLSGGGIGYYYWYQGSNYVQTEDSRIAGDIYRVMPKISGKLAALSVEEGDTVIADQIVGNQDQSNLSTNQLDNAILRAPISGTVIKTLAKEGEVVAPGQALAMIVDKSNLYINANIEETELNRVHVGQTVDITVDTFPGRVLKGEVNEIGEATVSTFSLLPAINTSGNFTKITQRIPLKIAFTDTQGLNLSPGLNTVIKIHVKEK</sequence>
<dbReference type="EMBL" id="JAGGKT010000006">
    <property type="protein sequence ID" value="MBP1932490.1"/>
    <property type="molecule type" value="Genomic_DNA"/>
</dbReference>
<keyword evidence="5" id="KW-0472">Membrane</keyword>
<dbReference type="InterPro" id="IPR050739">
    <property type="entry name" value="MFP"/>
</dbReference>
<keyword evidence="9" id="KW-1185">Reference proteome</keyword>
<evidence type="ECO:0000256" key="5">
    <source>
        <dbReference type="ARBA" id="ARBA00023136"/>
    </source>
</evidence>